<comment type="caution">
    <text evidence="1">The sequence shown here is derived from an EMBL/GenBank/DDBJ whole genome shotgun (WGS) entry which is preliminary data.</text>
</comment>
<reference evidence="1 2" key="1">
    <citation type="submission" date="2017-10" db="EMBL/GenBank/DDBJ databases">
        <title>Comparative genomics in systemic dimorphic fungi from Ajellomycetaceae.</title>
        <authorList>
            <person name="Munoz J.F."/>
            <person name="Mcewen J.G."/>
            <person name="Clay O.K."/>
            <person name="Cuomo C.A."/>
        </authorList>
    </citation>
    <scope>NUCLEOTIDE SEQUENCE [LARGE SCALE GENOMIC DNA]</scope>
    <source>
        <strain evidence="1 2">UAMH7299</strain>
    </source>
</reference>
<protein>
    <submittedName>
        <fullName evidence="1">Uncharacterized protein</fullName>
    </submittedName>
</protein>
<proteinExistence type="predicted"/>
<evidence type="ECO:0000313" key="1">
    <source>
        <dbReference type="EMBL" id="PGH01407.1"/>
    </source>
</evidence>
<organism evidence="1 2">
    <name type="scientific">Polytolypa hystricis (strain UAMH7299)</name>
    <dbReference type="NCBI Taxonomy" id="1447883"/>
    <lineage>
        <taxon>Eukaryota</taxon>
        <taxon>Fungi</taxon>
        <taxon>Dikarya</taxon>
        <taxon>Ascomycota</taxon>
        <taxon>Pezizomycotina</taxon>
        <taxon>Eurotiomycetes</taxon>
        <taxon>Eurotiomycetidae</taxon>
        <taxon>Onygenales</taxon>
        <taxon>Onygenales incertae sedis</taxon>
        <taxon>Polytolypa</taxon>
    </lineage>
</organism>
<sequence>MALAGLVLTNLGARTTRSQPFKAQFNNERPVRLELISTAACQYDFIECIVTKGRAALQAVSGNAMLQDSKPRPKVD</sequence>
<dbReference type="EMBL" id="PDNA01000237">
    <property type="protein sequence ID" value="PGH01407.1"/>
    <property type="molecule type" value="Genomic_DNA"/>
</dbReference>
<keyword evidence="2" id="KW-1185">Reference proteome</keyword>
<name>A0A2B7WXW2_POLH7</name>
<gene>
    <name evidence="1" type="ORF">AJ80_09007</name>
</gene>
<dbReference type="AlphaFoldDB" id="A0A2B7WXW2"/>
<evidence type="ECO:0000313" key="2">
    <source>
        <dbReference type="Proteomes" id="UP000224634"/>
    </source>
</evidence>
<accession>A0A2B7WXW2</accession>
<dbReference type="Proteomes" id="UP000224634">
    <property type="component" value="Unassembled WGS sequence"/>
</dbReference>